<reference evidence="4" key="1">
    <citation type="journal article" date="2021" name="PeerJ">
        <title>Extensive microbial diversity within the chicken gut microbiome revealed by metagenomics and culture.</title>
        <authorList>
            <person name="Gilroy R."/>
            <person name="Ravi A."/>
            <person name="Getino M."/>
            <person name="Pursley I."/>
            <person name="Horton D.L."/>
            <person name="Alikhan N.F."/>
            <person name="Baker D."/>
            <person name="Gharbi K."/>
            <person name="Hall N."/>
            <person name="Watson M."/>
            <person name="Adriaenssens E.M."/>
            <person name="Foster-Nyarko E."/>
            <person name="Jarju S."/>
            <person name="Secka A."/>
            <person name="Antonio M."/>
            <person name="Oren A."/>
            <person name="Chaudhuri R.R."/>
            <person name="La Ragione R."/>
            <person name="Hildebrand F."/>
            <person name="Pallen M.J."/>
        </authorList>
    </citation>
    <scope>NUCLEOTIDE SEQUENCE</scope>
    <source>
        <strain evidence="4">CHK180-15479</strain>
    </source>
</reference>
<organism evidence="4 5">
    <name type="scientific">Candidatus Enterocloster excrementipullorum</name>
    <dbReference type="NCBI Taxonomy" id="2838559"/>
    <lineage>
        <taxon>Bacteria</taxon>
        <taxon>Bacillati</taxon>
        <taxon>Bacillota</taxon>
        <taxon>Clostridia</taxon>
        <taxon>Lachnospirales</taxon>
        <taxon>Lachnospiraceae</taxon>
        <taxon>Enterocloster</taxon>
    </lineage>
</organism>
<feature type="domain" description="PPM-type phosphatase" evidence="3">
    <location>
        <begin position="227"/>
        <end position="440"/>
    </location>
</feature>
<dbReference type="Pfam" id="PF07228">
    <property type="entry name" value="SpoIIE"/>
    <property type="match status" value="1"/>
</dbReference>
<dbReference type="Proteomes" id="UP000823910">
    <property type="component" value="Unassembled WGS sequence"/>
</dbReference>
<dbReference type="GO" id="GO:0016791">
    <property type="term" value="F:phosphatase activity"/>
    <property type="evidence" value="ECO:0007669"/>
    <property type="project" value="TreeGrafter"/>
</dbReference>
<dbReference type="InterPro" id="IPR052016">
    <property type="entry name" value="Bact_Sigma-Reg"/>
</dbReference>
<dbReference type="PANTHER" id="PTHR43156:SF2">
    <property type="entry name" value="STAGE II SPORULATION PROTEIN E"/>
    <property type="match status" value="1"/>
</dbReference>
<dbReference type="InterPro" id="IPR045768">
    <property type="entry name" value="SpoIIE_N"/>
</dbReference>
<dbReference type="Gene3D" id="3.60.40.10">
    <property type="entry name" value="PPM-type phosphatase domain"/>
    <property type="match status" value="1"/>
</dbReference>
<dbReference type="EMBL" id="DWWT01000028">
    <property type="protein sequence ID" value="HJC05814.1"/>
    <property type="molecule type" value="Genomic_DNA"/>
</dbReference>
<dbReference type="AlphaFoldDB" id="A0A9D2SHW8"/>
<proteinExistence type="predicted"/>
<reference evidence="4" key="2">
    <citation type="submission" date="2021-04" db="EMBL/GenBank/DDBJ databases">
        <authorList>
            <person name="Gilroy R."/>
        </authorList>
    </citation>
    <scope>NUCLEOTIDE SEQUENCE</scope>
    <source>
        <strain evidence="4">CHK180-15479</strain>
    </source>
</reference>
<dbReference type="SMART" id="SM00332">
    <property type="entry name" value="PP2Cc"/>
    <property type="match status" value="1"/>
</dbReference>
<dbReference type="SMART" id="SM00331">
    <property type="entry name" value="PP2C_SIG"/>
    <property type="match status" value="1"/>
</dbReference>
<dbReference type="PANTHER" id="PTHR43156">
    <property type="entry name" value="STAGE II SPORULATION PROTEIN E-RELATED"/>
    <property type="match status" value="1"/>
</dbReference>
<evidence type="ECO:0000256" key="1">
    <source>
        <dbReference type="ARBA" id="ARBA00022801"/>
    </source>
</evidence>
<sequence>MAESLGKLAKAFDEGTLREDKLTREDGLAAVQASAALVCGDCARCSIYADSEREDSYYLYYLLRAFEQNGRVEEDDMPQAFQEECLRKGAYLAQMNRSLGRATMNLSWKNRFLESRDAVVSQFRELSLILEEFSHQIDQARDISETYEGAIRKIFRKHHMAVDSMLLLEYENGQREAYLTVKTTNGRCVTAKDAARLMGQAVPGGAWSPAKDSRSIINRQYAALRFEEDGAYHMLFGAARVPKQGERCSGDNYTFCESPGDQVIMSLSDGMGSGEEACRESEQVVDLTQQLLETGFSPRSALKLVNTVLLLSGAQHPATLDLSCVDLHTAVLEVMKLGAVPTFIIGQEGVERLEAGQVPAGVLRDAEPVLISRKLWEGDRIVMVTDGVLDALPGDDKAESMRQFLEGMEETGPQELAEKILDFAISCIPMPRDDMTVLTAGIWKKAK</sequence>
<dbReference type="SUPFAM" id="SSF81606">
    <property type="entry name" value="PP2C-like"/>
    <property type="match status" value="1"/>
</dbReference>
<feature type="domain" description="PPM-type phosphatase" evidence="2">
    <location>
        <begin position="231"/>
        <end position="442"/>
    </location>
</feature>
<evidence type="ECO:0000259" key="2">
    <source>
        <dbReference type="SMART" id="SM00331"/>
    </source>
</evidence>
<evidence type="ECO:0000259" key="3">
    <source>
        <dbReference type="SMART" id="SM00332"/>
    </source>
</evidence>
<keyword evidence="1" id="KW-0378">Hydrolase</keyword>
<dbReference type="InterPro" id="IPR036457">
    <property type="entry name" value="PPM-type-like_dom_sf"/>
</dbReference>
<evidence type="ECO:0000313" key="5">
    <source>
        <dbReference type="Proteomes" id="UP000823910"/>
    </source>
</evidence>
<name>A0A9D2SHW8_9FIRM</name>
<accession>A0A9D2SHW8</accession>
<comment type="caution">
    <text evidence="4">The sequence shown here is derived from an EMBL/GenBank/DDBJ whole genome shotgun (WGS) entry which is preliminary data.</text>
</comment>
<evidence type="ECO:0000313" key="4">
    <source>
        <dbReference type="EMBL" id="HJC05814.1"/>
    </source>
</evidence>
<protein>
    <submittedName>
        <fullName evidence="4">SpoIIE family protein phosphatase</fullName>
    </submittedName>
</protein>
<dbReference type="InterPro" id="IPR001932">
    <property type="entry name" value="PPM-type_phosphatase-like_dom"/>
</dbReference>
<gene>
    <name evidence="4" type="ORF">H9704_06630</name>
</gene>
<dbReference type="Pfam" id="PF19732">
    <property type="entry name" value="SpoIIE_N"/>
    <property type="match status" value="1"/>
</dbReference>